<proteinExistence type="predicted"/>
<dbReference type="KEGG" id="bgj:AWC36_09115"/>
<evidence type="ECO:0000313" key="2">
    <source>
        <dbReference type="Proteomes" id="UP000285972"/>
    </source>
</evidence>
<reference evidence="1 2" key="1">
    <citation type="submission" date="2016-09" db="EMBL/GenBank/DDBJ databases">
        <authorList>
            <person name="Doonan J."/>
            <person name="Pachebat J.A."/>
            <person name="Golyshin P.N."/>
            <person name="Denman S."/>
            <person name="Mcdonald J.E."/>
        </authorList>
    </citation>
    <scope>NUCLEOTIDE SEQUENCE [LARGE SCALE GENOMIC DNA]</scope>
    <source>
        <strain evidence="1 2">FRB141</strain>
    </source>
</reference>
<evidence type="ECO:0000313" key="1">
    <source>
        <dbReference type="EMBL" id="RLM29597.1"/>
    </source>
</evidence>
<gene>
    <name evidence="1" type="ORF">BIY26_00845</name>
</gene>
<protein>
    <submittedName>
        <fullName evidence="1">Uncharacterized protein</fullName>
    </submittedName>
</protein>
<comment type="caution">
    <text evidence="1">The sequence shown here is derived from an EMBL/GenBank/DDBJ whole genome shotgun (WGS) entry which is preliminary data.</text>
</comment>
<dbReference type="EMBL" id="MJLX01000001">
    <property type="protein sequence ID" value="RLM29597.1"/>
    <property type="molecule type" value="Genomic_DNA"/>
</dbReference>
<accession>A0AAE8EUJ0</accession>
<name>A0AAE8EUJ0_9GAMM</name>
<dbReference type="Proteomes" id="UP000285972">
    <property type="component" value="Unassembled WGS sequence"/>
</dbReference>
<sequence length="95" mass="10665">MYMPSNYAPNEFDPRQESDIENSIYRTISANKRTTPITGALMTTRTGIKNIQARLTRLLGSRFVDDETGTQHGHSMISLAYSQLSLPNLAHKPII</sequence>
<organism evidence="1 2">
    <name type="scientific">Brenneria goodwinii</name>
    <dbReference type="NCBI Taxonomy" id="1109412"/>
    <lineage>
        <taxon>Bacteria</taxon>
        <taxon>Pseudomonadati</taxon>
        <taxon>Pseudomonadota</taxon>
        <taxon>Gammaproteobacteria</taxon>
        <taxon>Enterobacterales</taxon>
        <taxon>Pectobacteriaceae</taxon>
        <taxon>Brenneria</taxon>
    </lineage>
</organism>
<dbReference type="AlphaFoldDB" id="A0AAE8EUJ0"/>